<name>A0AAW0EK04_9AGAR</name>
<dbReference type="InterPro" id="IPR045340">
    <property type="entry name" value="DUF6533"/>
</dbReference>
<keyword evidence="2" id="KW-1133">Transmembrane helix</keyword>
<comment type="caution">
    <text evidence="4">The sequence shown here is derived from an EMBL/GenBank/DDBJ whole genome shotgun (WGS) entry which is preliminary data.</text>
</comment>
<accession>A0AAW0EK04</accession>
<evidence type="ECO:0000256" key="1">
    <source>
        <dbReference type="SAM" id="MobiDB-lite"/>
    </source>
</evidence>
<feature type="domain" description="DUF6533" evidence="3">
    <location>
        <begin position="18"/>
        <end position="63"/>
    </location>
</feature>
<evidence type="ECO:0000313" key="5">
    <source>
        <dbReference type="Proteomes" id="UP001362999"/>
    </source>
</evidence>
<sequence>MSNESIFDPAQRLQLVKYFCAASLTLQGYDWLICLDREVKTVWASPWRGPKILYLLARYIPFINLSCALYYYVAYEPSELVCRRTDAVATWFTALGIIVSEAMLIMRTYAVFDSSKKILIFLLVLLLFLIGAALPTTEIFIRSLQYGKPPIGTINGCYPVSGSEIIFVAFVAILLFETVIVALTVWSAFKHYRRSSSRLVKVLYRDSLFFFLCIFSITLASVLVAALLPIDYADLLDRLQSTIHSIVSARIIFHLRTQHQSDLGVGNTTRANALSMSLRFIGGESTENDSQETSQTAAQSAKEATV</sequence>
<organism evidence="4 5">
    <name type="scientific">Favolaschia claudopus</name>
    <dbReference type="NCBI Taxonomy" id="2862362"/>
    <lineage>
        <taxon>Eukaryota</taxon>
        <taxon>Fungi</taxon>
        <taxon>Dikarya</taxon>
        <taxon>Basidiomycota</taxon>
        <taxon>Agaricomycotina</taxon>
        <taxon>Agaricomycetes</taxon>
        <taxon>Agaricomycetidae</taxon>
        <taxon>Agaricales</taxon>
        <taxon>Marasmiineae</taxon>
        <taxon>Mycenaceae</taxon>
        <taxon>Favolaschia</taxon>
    </lineage>
</organism>
<evidence type="ECO:0000313" key="4">
    <source>
        <dbReference type="EMBL" id="KAK7064583.1"/>
    </source>
</evidence>
<feature type="region of interest" description="Disordered" evidence="1">
    <location>
        <begin position="284"/>
        <end position="306"/>
    </location>
</feature>
<dbReference type="EMBL" id="JAWWNJ010000001">
    <property type="protein sequence ID" value="KAK7064583.1"/>
    <property type="molecule type" value="Genomic_DNA"/>
</dbReference>
<keyword evidence="2" id="KW-0812">Transmembrane</keyword>
<keyword evidence="2" id="KW-0472">Membrane</keyword>
<dbReference type="Pfam" id="PF20151">
    <property type="entry name" value="DUF6533"/>
    <property type="match status" value="1"/>
</dbReference>
<proteinExistence type="predicted"/>
<dbReference type="Proteomes" id="UP001362999">
    <property type="component" value="Unassembled WGS sequence"/>
</dbReference>
<protein>
    <recommendedName>
        <fullName evidence="3">DUF6533 domain-containing protein</fullName>
    </recommendedName>
</protein>
<evidence type="ECO:0000259" key="3">
    <source>
        <dbReference type="Pfam" id="PF20151"/>
    </source>
</evidence>
<feature type="transmembrane region" description="Helical" evidence="2">
    <location>
        <begin position="118"/>
        <end position="141"/>
    </location>
</feature>
<dbReference type="AlphaFoldDB" id="A0AAW0EK04"/>
<reference evidence="4 5" key="1">
    <citation type="journal article" date="2024" name="J Genomics">
        <title>Draft genome sequencing and assembly of Favolaschia claudopus CIRM-BRFM 2984 isolated from oak limbs.</title>
        <authorList>
            <person name="Navarro D."/>
            <person name="Drula E."/>
            <person name="Chaduli D."/>
            <person name="Cazenave R."/>
            <person name="Ahrendt S."/>
            <person name="Wang J."/>
            <person name="Lipzen A."/>
            <person name="Daum C."/>
            <person name="Barry K."/>
            <person name="Grigoriev I.V."/>
            <person name="Favel A."/>
            <person name="Rosso M.N."/>
            <person name="Martin F."/>
        </authorList>
    </citation>
    <scope>NUCLEOTIDE SEQUENCE [LARGE SCALE GENOMIC DNA]</scope>
    <source>
        <strain evidence="4 5">CIRM-BRFM 2984</strain>
    </source>
</reference>
<keyword evidence="5" id="KW-1185">Reference proteome</keyword>
<evidence type="ECO:0000256" key="2">
    <source>
        <dbReference type="SAM" id="Phobius"/>
    </source>
</evidence>
<gene>
    <name evidence="4" type="ORF">R3P38DRAFT_2825400</name>
</gene>
<feature type="transmembrane region" description="Helical" evidence="2">
    <location>
        <begin position="52"/>
        <end position="73"/>
    </location>
</feature>
<feature type="transmembrane region" description="Helical" evidence="2">
    <location>
        <begin position="209"/>
        <end position="230"/>
    </location>
</feature>
<feature type="transmembrane region" description="Helical" evidence="2">
    <location>
        <begin position="88"/>
        <end position="106"/>
    </location>
</feature>
<feature type="transmembrane region" description="Helical" evidence="2">
    <location>
        <begin position="165"/>
        <end position="189"/>
    </location>
</feature>